<evidence type="ECO:0000313" key="2">
    <source>
        <dbReference type="Proteomes" id="UP001230005"/>
    </source>
</evidence>
<dbReference type="Pfam" id="PF11553">
    <property type="entry name" value="DUF3231"/>
    <property type="match status" value="1"/>
</dbReference>
<protein>
    <submittedName>
        <fullName evidence="1">Spore coat protein CotF</fullName>
    </submittedName>
</protein>
<keyword evidence="1" id="KW-0946">Virion</keyword>
<reference evidence="1 2" key="1">
    <citation type="submission" date="2023-07" db="EMBL/GenBank/DDBJ databases">
        <title>Genomic Encyclopedia of Type Strains, Phase IV (KMG-IV): sequencing the most valuable type-strain genomes for metagenomic binning, comparative biology and taxonomic classification.</title>
        <authorList>
            <person name="Goeker M."/>
        </authorList>
    </citation>
    <scope>NUCLEOTIDE SEQUENCE [LARGE SCALE GENOMIC DNA]</scope>
    <source>
        <strain evidence="1 2">DSM 9768</strain>
    </source>
</reference>
<sequence length="74" mass="8529">MGFTEDDVNTSASRLYSDAFYLYYLKNMSKVGLSVYGVALTTSAHAEVREFLSQALQIFIWIYMVNFNKLNKKD</sequence>
<dbReference type="InterPro" id="IPR012347">
    <property type="entry name" value="Ferritin-like"/>
</dbReference>
<dbReference type="Gene3D" id="1.20.1260.10">
    <property type="match status" value="1"/>
</dbReference>
<dbReference type="InterPro" id="IPR021617">
    <property type="entry name" value="DUF3231"/>
</dbReference>
<gene>
    <name evidence="1" type="ORF">J2S74_003856</name>
</gene>
<proteinExistence type="predicted"/>
<keyword evidence="1" id="KW-0167">Capsid protein</keyword>
<dbReference type="Proteomes" id="UP001230005">
    <property type="component" value="Unassembled WGS sequence"/>
</dbReference>
<evidence type="ECO:0000313" key="1">
    <source>
        <dbReference type="EMBL" id="MDQ0256436.1"/>
    </source>
</evidence>
<name>A0ABU0A0D5_9BACI</name>
<organism evidence="1 2">
    <name type="scientific">Evansella vedderi</name>
    <dbReference type="NCBI Taxonomy" id="38282"/>
    <lineage>
        <taxon>Bacteria</taxon>
        <taxon>Bacillati</taxon>
        <taxon>Bacillota</taxon>
        <taxon>Bacilli</taxon>
        <taxon>Bacillales</taxon>
        <taxon>Bacillaceae</taxon>
        <taxon>Evansella</taxon>
    </lineage>
</organism>
<accession>A0ABU0A0D5</accession>
<dbReference type="EMBL" id="JAUSUG010000016">
    <property type="protein sequence ID" value="MDQ0256436.1"/>
    <property type="molecule type" value="Genomic_DNA"/>
</dbReference>
<comment type="caution">
    <text evidence="1">The sequence shown here is derived from an EMBL/GenBank/DDBJ whole genome shotgun (WGS) entry which is preliminary data.</text>
</comment>
<keyword evidence="2" id="KW-1185">Reference proteome</keyword>